<proteinExistence type="predicted"/>
<dbReference type="Gene3D" id="1.10.260.40">
    <property type="entry name" value="lambda repressor-like DNA-binding domains"/>
    <property type="match status" value="1"/>
</dbReference>
<evidence type="ECO:0000313" key="2">
    <source>
        <dbReference type="EMBL" id="MFC0533037.1"/>
    </source>
</evidence>
<dbReference type="RefSeq" id="WP_377260148.1">
    <property type="nucleotide sequence ID" value="NZ_JBHLUH010000077.1"/>
</dbReference>
<dbReference type="SMART" id="SM00530">
    <property type="entry name" value="HTH_XRE"/>
    <property type="match status" value="1"/>
</dbReference>
<dbReference type="InterPro" id="IPR001387">
    <property type="entry name" value="Cro/C1-type_HTH"/>
</dbReference>
<dbReference type="SUPFAM" id="SSF47413">
    <property type="entry name" value="lambda repressor-like DNA-binding domains"/>
    <property type="match status" value="1"/>
</dbReference>
<accession>A0ABV6ME76</accession>
<evidence type="ECO:0000313" key="3">
    <source>
        <dbReference type="Proteomes" id="UP001589867"/>
    </source>
</evidence>
<protein>
    <submittedName>
        <fullName evidence="2">Helix-turn-helix domain-containing protein</fullName>
    </submittedName>
</protein>
<dbReference type="EMBL" id="JBHLUH010000077">
    <property type="protein sequence ID" value="MFC0533037.1"/>
    <property type="molecule type" value="Genomic_DNA"/>
</dbReference>
<evidence type="ECO:0000259" key="1">
    <source>
        <dbReference type="PROSITE" id="PS50943"/>
    </source>
</evidence>
<gene>
    <name evidence="2" type="ORF">ACFFIA_36035</name>
</gene>
<dbReference type="PROSITE" id="PS50943">
    <property type="entry name" value="HTH_CROC1"/>
    <property type="match status" value="1"/>
</dbReference>
<organism evidence="2 3">
    <name type="scientific">Phytohabitans kaempferiae</name>
    <dbReference type="NCBI Taxonomy" id="1620943"/>
    <lineage>
        <taxon>Bacteria</taxon>
        <taxon>Bacillati</taxon>
        <taxon>Actinomycetota</taxon>
        <taxon>Actinomycetes</taxon>
        <taxon>Micromonosporales</taxon>
        <taxon>Micromonosporaceae</taxon>
    </lineage>
</organism>
<feature type="domain" description="HTH cro/C1-type" evidence="1">
    <location>
        <begin position="7"/>
        <end position="63"/>
    </location>
</feature>
<dbReference type="CDD" id="cd00093">
    <property type="entry name" value="HTH_XRE"/>
    <property type="match status" value="1"/>
</dbReference>
<dbReference type="Pfam" id="PF13560">
    <property type="entry name" value="HTH_31"/>
    <property type="match status" value="1"/>
</dbReference>
<keyword evidence="3" id="KW-1185">Reference proteome</keyword>
<dbReference type="InterPro" id="IPR010982">
    <property type="entry name" value="Lambda_DNA-bd_dom_sf"/>
</dbReference>
<sequence>MSFGAELRRRRLASGYTLGRFAQKLNYSKSHLSKIETGAKAPSPDLARRCDAALKANGDLSALVPERQRIRRPNERVVNTHPLSIDSDSHWWIRLDKDGGGEFSTAQRRDGPPPTVLETLTWAMPPADRLRGPGTDDFERYRSMFDEIRQMGQTTTPAMLLPILILQTRMLSGIAAYAQSPVREQLLGLASRYAELTGWMAQEAGAHERALSWTNLAVELAAELGDHDLAAYALVRRADIAMYDRNARDTVALAQLAQASSRTARVRGLAAQREAQGHALAGDHDACLAALDRAARWFDRPLDEGPLPPLGSTTIENPVEMAAGWCLYDLGLPQQAADRLRTQLDRTPITAQRMRARLGARLALSLVAAGELEEGCDEAHAALDSFGRAHSATVSTDLRRLGYELNRWPTHPSVRDVMPRLAEALAP</sequence>
<comment type="caution">
    <text evidence="2">The sequence shown here is derived from an EMBL/GenBank/DDBJ whole genome shotgun (WGS) entry which is preliminary data.</text>
</comment>
<reference evidence="2 3" key="1">
    <citation type="submission" date="2024-09" db="EMBL/GenBank/DDBJ databases">
        <authorList>
            <person name="Sun Q."/>
            <person name="Mori K."/>
        </authorList>
    </citation>
    <scope>NUCLEOTIDE SEQUENCE [LARGE SCALE GENOMIC DNA]</scope>
    <source>
        <strain evidence="2 3">TBRC 3947</strain>
    </source>
</reference>
<name>A0ABV6ME76_9ACTN</name>
<dbReference type="Proteomes" id="UP001589867">
    <property type="component" value="Unassembled WGS sequence"/>
</dbReference>